<dbReference type="SUPFAM" id="SSF47413">
    <property type="entry name" value="lambda repressor-like DNA-binding domains"/>
    <property type="match status" value="1"/>
</dbReference>
<dbReference type="Proteomes" id="UP001596298">
    <property type="component" value="Unassembled WGS sequence"/>
</dbReference>
<dbReference type="PROSITE" id="PS50932">
    <property type="entry name" value="HTH_LACI_2"/>
    <property type="match status" value="1"/>
</dbReference>
<dbReference type="CDD" id="cd01392">
    <property type="entry name" value="HTH_LacI"/>
    <property type="match status" value="1"/>
</dbReference>
<organism evidence="5 6">
    <name type="scientific">Flexivirga alba</name>
    <dbReference type="NCBI Taxonomy" id="702742"/>
    <lineage>
        <taxon>Bacteria</taxon>
        <taxon>Bacillati</taxon>
        <taxon>Actinomycetota</taxon>
        <taxon>Actinomycetes</taxon>
        <taxon>Micrococcales</taxon>
        <taxon>Dermacoccaceae</taxon>
        <taxon>Flexivirga</taxon>
    </lineage>
</organism>
<evidence type="ECO:0000256" key="1">
    <source>
        <dbReference type="ARBA" id="ARBA00023015"/>
    </source>
</evidence>
<dbReference type="RefSeq" id="WP_382398953.1">
    <property type="nucleotide sequence ID" value="NZ_JBHSWH010000001.1"/>
</dbReference>
<sequence length="346" mass="36784">MTTLPADSAIEGRRPTMRDVAARAGVSLKTVSRVLNGESGVYVETAERVRVAARDLRFVRNESAATLKRSGQRSRSIGLVLENVANPYWAALAKAVEDVARERGFLLTTGSSGDDPAVERQLLDELCNRRVGGLLVVPSGAELGYLADEIEHGTVVVSIDRPAAGVKVDTVLLANAAGVRDGVLHLVGAGHHRIAFVGDTVRYTGSQRLAGYREALSAAGLPFDRHLVRRAHDAEHARAAARELLALDDAPTAIFAGNNLLTRGVLEALGPQRREIAVVGFDDFPFATLMEPPVTVVGQDAAELGRSGALQLFRRLEGESGPVQEIVLATTLVARGSGELTPAGRR</sequence>
<dbReference type="SUPFAM" id="SSF53822">
    <property type="entry name" value="Periplasmic binding protein-like I"/>
    <property type="match status" value="1"/>
</dbReference>
<evidence type="ECO:0000313" key="5">
    <source>
        <dbReference type="EMBL" id="MFC6704586.1"/>
    </source>
</evidence>
<dbReference type="InterPro" id="IPR010982">
    <property type="entry name" value="Lambda_DNA-bd_dom_sf"/>
</dbReference>
<keyword evidence="2 5" id="KW-0238">DNA-binding</keyword>
<name>A0ABW2ACT7_9MICO</name>
<keyword evidence="1" id="KW-0805">Transcription regulation</keyword>
<dbReference type="GO" id="GO:0003677">
    <property type="term" value="F:DNA binding"/>
    <property type="evidence" value="ECO:0007669"/>
    <property type="project" value="UniProtKB-KW"/>
</dbReference>
<dbReference type="PANTHER" id="PTHR30146">
    <property type="entry name" value="LACI-RELATED TRANSCRIPTIONAL REPRESSOR"/>
    <property type="match status" value="1"/>
</dbReference>
<dbReference type="PRINTS" id="PR00036">
    <property type="entry name" value="HTHLACI"/>
</dbReference>
<protein>
    <submittedName>
        <fullName evidence="5">LacI family DNA-binding transcriptional regulator</fullName>
    </submittedName>
</protein>
<dbReference type="SMART" id="SM00354">
    <property type="entry name" value="HTH_LACI"/>
    <property type="match status" value="1"/>
</dbReference>
<evidence type="ECO:0000256" key="3">
    <source>
        <dbReference type="ARBA" id="ARBA00023163"/>
    </source>
</evidence>
<keyword evidence="3" id="KW-0804">Transcription</keyword>
<dbReference type="InterPro" id="IPR000843">
    <property type="entry name" value="HTH_LacI"/>
</dbReference>
<dbReference type="PANTHER" id="PTHR30146:SF109">
    <property type="entry name" value="HTH-TYPE TRANSCRIPTIONAL REGULATOR GALS"/>
    <property type="match status" value="1"/>
</dbReference>
<dbReference type="EMBL" id="JBHSWH010000001">
    <property type="protein sequence ID" value="MFC6704586.1"/>
    <property type="molecule type" value="Genomic_DNA"/>
</dbReference>
<dbReference type="InterPro" id="IPR046335">
    <property type="entry name" value="LacI/GalR-like_sensor"/>
</dbReference>
<dbReference type="Gene3D" id="3.40.50.2300">
    <property type="match status" value="2"/>
</dbReference>
<evidence type="ECO:0000259" key="4">
    <source>
        <dbReference type="PROSITE" id="PS50932"/>
    </source>
</evidence>
<dbReference type="Pfam" id="PF13377">
    <property type="entry name" value="Peripla_BP_3"/>
    <property type="match status" value="1"/>
</dbReference>
<reference evidence="6" key="1">
    <citation type="journal article" date="2019" name="Int. J. Syst. Evol. Microbiol.">
        <title>The Global Catalogue of Microorganisms (GCM) 10K type strain sequencing project: providing services to taxonomists for standard genome sequencing and annotation.</title>
        <authorList>
            <consortium name="The Broad Institute Genomics Platform"/>
            <consortium name="The Broad Institute Genome Sequencing Center for Infectious Disease"/>
            <person name="Wu L."/>
            <person name="Ma J."/>
        </authorList>
    </citation>
    <scope>NUCLEOTIDE SEQUENCE [LARGE SCALE GENOMIC DNA]</scope>
    <source>
        <strain evidence="6">CCUG 58127</strain>
    </source>
</reference>
<gene>
    <name evidence="5" type="ORF">ACFQDH_04705</name>
</gene>
<dbReference type="PROSITE" id="PS00356">
    <property type="entry name" value="HTH_LACI_1"/>
    <property type="match status" value="1"/>
</dbReference>
<keyword evidence="6" id="KW-1185">Reference proteome</keyword>
<feature type="domain" description="HTH lacI-type" evidence="4">
    <location>
        <begin position="15"/>
        <end position="69"/>
    </location>
</feature>
<evidence type="ECO:0000313" key="6">
    <source>
        <dbReference type="Proteomes" id="UP001596298"/>
    </source>
</evidence>
<dbReference type="Pfam" id="PF00356">
    <property type="entry name" value="LacI"/>
    <property type="match status" value="1"/>
</dbReference>
<accession>A0ABW2ACT7</accession>
<proteinExistence type="predicted"/>
<evidence type="ECO:0000256" key="2">
    <source>
        <dbReference type="ARBA" id="ARBA00023125"/>
    </source>
</evidence>
<comment type="caution">
    <text evidence="5">The sequence shown here is derived from an EMBL/GenBank/DDBJ whole genome shotgun (WGS) entry which is preliminary data.</text>
</comment>
<dbReference type="InterPro" id="IPR028082">
    <property type="entry name" value="Peripla_BP_I"/>
</dbReference>
<dbReference type="Gene3D" id="1.10.260.40">
    <property type="entry name" value="lambda repressor-like DNA-binding domains"/>
    <property type="match status" value="1"/>
</dbReference>